<feature type="transmembrane region" description="Helical" evidence="1">
    <location>
        <begin position="30"/>
        <end position="48"/>
    </location>
</feature>
<protein>
    <submittedName>
        <fullName evidence="2">Uncharacterized protein</fullName>
    </submittedName>
</protein>
<name>A0ABR6XQA4_9BURK</name>
<feature type="transmembrane region" description="Helical" evidence="1">
    <location>
        <begin position="6"/>
        <end position="25"/>
    </location>
</feature>
<proteinExistence type="predicted"/>
<dbReference type="Proteomes" id="UP000643610">
    <property type="component" value="Unassembled WGS sequence"/>
</dbReference>
<comment type="caution">
    <text evidence="2">The sequence shown here is derived from an EMBL/GenBank/DDBJ whole genome shotgun (WGS) entry which is preliminary data.</text>
</comment>
<dbReference type="EMBL" id="JACOFU010000003">
    <property type="protein sequence ID" value="MBC3831513.1"/>
    <property type="molecule type" value="Genomic_DNA"/>
</dbReference>
<dbReference type="RefSeq" id="WP_186890566.1">
    <property type="nucleotide sequence ID" value="NZ_JACOFU010000003.1"/>
</dbReference>
<reference evidence="2 3" key="1">
    <citation type="submission" date="2020-08" db="EMBL/GenBank/DDBJ databases">
        <title>Novel species isolated from subtropical streams in China.</title>
        <authorList>
            <person name="Lu H."/>
        </authorList>
    </citation>
    <scope>NUCLEOTIDE SEQUENCE [LARGE SCALE GENOMIC DNA]</scope>
    <source>
        <strain evidence="2 3">KCTC 52442</strain>
    </source>
</reference>
<keyword evidence="1" id="KW-1133">Transmembrane helix</keyword>
<organism evidence="2 3">
    <name type="scientific">Undibacterium amnicola</name>
    <dbReference type="NCBI Taxonomy" id="1834038"/>
    <lineage>
        <taxon>Bacteria</taxon>
        <taxon>Pseudomonadati</taxon>
        <taxon>Pseudomonadota</taxon>
        <taxon>Betaproteobacteria</taxon>
        <taxon>Burkholderiales</taxon>
        <taxon>Oxalobacteraceae</taxon>
        <taxon>Undibacterium</taxon>
    </lineage>
</organism>
<evidence type="ECO:0000256" key="1">
    <source>
        <dbReference type="SAM" id="Phobius"/>
    </source>
</evidence>
<keyword evidence="3" id="KW-1185">Reference proteome</keyword>
<keyword evidence="1" id="KW-0472">Membrane</keyword>
<accession>A0ABR6XQA4</accession>
<feature type="transmembrane region" description="Helical" evidence="1">
    <location>
        <begin position="60"/>
        <end position="79"/>
    </location>
</feature>
<keyword evidence="1" id="KW-0812">Transmembrane</keyword>
<sequence>MDKTFFLPAQTLVLFLLSMSLLPWLLKRGYWALSVILPLSVFLIFALLNPNNFDFIQRLWRGLGIGIVSVASGFAFFYLSKRTTKNSKS</sequence>
<evidence type="ECO:0000313" key="2">
    <source>
        <dbReference type="EMBL" id="MBC3831513.1"/>
    </source>
</evidence>
<evidence type="ECO:0000313" key="3">
    <source>
        <dbReference type="Proteomes" id="UP000643610"/>
    </source>
</evidence>
<gene>
    <name evidence="2" type="ORF">H8K33_08325</name>
</gene>